<protein>
    <submittedName>
        <fullName evidence="1">Uncharacterized protein</fullName>
    </submittedName>
</protein>
<reference evidence="1 2" key="1">
    <citation type="journal article" date="2019" name="Int. J. Syst. Evol. Microbiol.">
        <title>The Global Catalogue of Microorganisms (GCM) 10K type strain sequencing project: providing services to taxonomists for standard genome sequencing and annotation.</title>
        <authorList>
            <consortium name="The Broad Institute Genomics Platform"/>
            <consortium name="The Broad Institute Genome Sequencing Center for Infectious Disease"/>
            <person name="Wu L."/>
            <person name="Ma J."/>
        </authorList>
    </citation>
    <scope>NUCLEOTIDE SEQUENCE [LARGE SCALE GENOMIC DNA]</scope>
    <source>
        <strain evidence="1 2">Y73</strain>
    </source>
</reference>
<organism evidence="1 2">
    <name type="scientific">Halorubrum trueperi</name>
    <dbReference type="NCBI Taxonomy" id="2004704"/>
    <lineage>
        <taxon>Archaea</taxon>
        <taxon>Methanobacteriati</taxon>
        <taxon>Methanobacteriota</taxon>
        <taxon>Stenosarchaea group</taxon>
        <taxon>Halobacteria</taxon>
        <taxon>Halobacteriales</taxon>
        <taxon>Haloferacaceae</taxon>
        <taxon>Halorubrum</taxon>
    </lineage>
</organism>
<proteinExistence type="predicted"/>
<evidence type="ECO:0000313" key="2">
    <source>
        <dbReference type="Proteomes" id="UP001596333"/>
    </source>
</evidence>
<dbReference type="Proteomes" id="UP001596333">
    <property type="component" value="Unassembled WGS sequence"/>
</dbReference>
<dbReference type="AlphaFoldDB" id="A0ABD5UIS4"/>
<keyword evidence="2" id="KW-1185">Reference proteome</keyword>
<sequence>MKAGVLGVVDGDLSRLEPYRGGRNVDGHDLTDQIDVTSVARTADGIDINEGVAAREELATREAAAIEFDAISVESESDVVTRHTHFATIPGDLVVVENSNGLFFYDILDRAIGTSPDRVTVSLESVLSEFPDASLWKVGFYGRDSGVENGVLHGENLQDDPAFSEYLADGSFNQLGMRVTVDGEEHNLNITESGYFEIYEPRDLDTKAFLRFVRNHLQPHFS</sequence>
<comment type="caution">
    <text evidence="1">The sequence shown here is derived from an EMBL/GenBank/DDBJ whole genome shotgun (WGS) entry which is preliminary data.</text>
</comment>
<evidence type="ECO:0000313" key="1">
    <source>
        <dbReference type="EMBL" id="MFC6889364.1"/>
    </source>
</evidence>
<accession>A0ABD5UIS4</accession>
<dbReference type="EMBL" id="JBHSXI010000011">
    <property type="protein sequence ID" value="MFC6889364.1"/>
    <property type="molecule type" value="Genomic_DNA"/>
</dbReference>
<dbReference type="RefSeq" id="WP_379768075.1">
    <property type="nucleotide sequence ID" value="NZ_JBHSXI010000011.1"/>
</dbReference>
<gene>
    <name evidence="1" type="ORF">ACFQEY_10110</name>
</gene>
<name>A0ABD5UIS4_9EURY</name>